<sequence length="106" mass="11354">MSTPADDGSGSTPRADTDTKTVMGRTRISGIWVSAIIATLLLVLLLIFILQNMESVTVHFLGLSWGVPLGVAMLFSAIAGALLVALPGGARVMQLRRRIRRISARH</sequence>
<evidence type="ECO:0000256" key="4">
    <source>
        <dbReference type="ARBA" id="ARBA00023136"/>
    </source>
</evidence>
<feature type="transmembrane region" description="Helical" evidence="5">
    <location>
        <begin position="70"/>
        <end position="93"/>
    </location>
</feature>
<accession>H5X1L4</accession>
<dbReference type="eggNOG" id="COG5416">
    <property type="taxonomic scope" value="Bacteria"/>
</dbReference>
<name>H5X1L4_9PSEU</name>
<feature type="transmembrane region" description="Helical" evidence="5">
    <location>
        <begin position="30"/>
        <end position="50"/>
    </location>
</feature>
<dbReference type="HOGENOM" id="CLU_134414_2_1_11"/>
<dbReference type="AlphaFoldDB" id="H5X1L4"/>
<feature type="domain" description="Lipopolysaccharide assembly protein A" evidence="6">
    <location>
        <begin position="51"/>
        <end position="101"/>
    </location>
</feature>
<keyword evidence="3 5" id="KW-1133">Transmembrane helix</keyword>
<dbReference type="GO" id="GO:0005886">
    <property type="term" value="C:plasma membrane"/>
    <property type="evidence" value="ECO:0007669"/>
    <property type="project" value="InterPro"/>
</dbReference>
<dbReference type="EMBL" id="CM001439">
    <property type="protein sequence ID" value="EHR50877.1"/>
    <property type="molecule type" value="Genomic_DNA"/>
</dbReference>
<proteinExistence type="predicted"/>
<protein>
    <submittedName>
        <fullName evidence="7">Uncharacterized integral membrane protein</fullName>
    </submittedName>
</protein>
<keyword evidence="2 5" id="KW-0812">Transmembrane</keyword>
<evidence type="ECO:0000256" key="3">
    <source>
        <dbReference type="ARBA" id="ARBA00022989"/>
    </source>
</evidence>
<evidence type="ECO:0000256" key="2">
    <source>
        <dbReference type="ARBA" id="ARBA00022692"/>
    </source>
</evidence>
<evidence type="ECO:0000256" key="1">
    <source>
        <dbReference type="ARBA" id="ARBA00022475"/>
    </source>
</evidence>
<evidence type="ECO:0000259" key="6">
    <source>
        <dbReference type="Pfam" id="PF06305"/>
    </source>
</evidence>
<keyword evidence="1" id="KW-1003">Cell membrane</keyword>
<evidence type="ECO:0000256" key="5">
    <source>
        <dbReference type="SAM" id="Phobius"/>
    </source>
</evidence>
<evidence type="ECO:0000313" key="7">
    <source>
        <dbReference type="EMBL" id="EHR50877.1"/>
    </source>
</evidence>
<dbReference type="Pfam" id="PF06305">
    <property type="entry name" value="LapA_dom"/>
    <property type="match status" value="1"/>
</dbReference>
<dbReference type="Proteomes" id="UP000004926">
    <property type="component" value="Chromosome"/>
</dbReference>
<organism evidence="7 8">
    <name type="scientific">Saccharomonospora marina XMU15</name>
    <dbReference type="NCBI Taxonomy" id="882083"/>
    <lineage>
        <taxon>Bacteria</taxon>
        <taxon>Bacillati</taxon>
        <taxon>Actinomycetota</taxon>
        <taxon>Actinomycetes</taxon>
        <taxon>Pseudonocardiales</taxon>
        <taxon>Pseudonocardiaceae</taxon>
        <taxon>Saccharomonospora</taxon>
    </lineage>
</organism>
<keyword evidence="8" id="KW-1185">Reference proteome</keyword>
<gene>
    <name evidence="7" type="ORF">SacmaDRAFT_2635</name>
</gene>
<keyword evidence="4 5" id="KW-0472">Membrane</keyword>
<reference evidence="7 8" key="1">
    <citation type="journal article" date="2012" name="Stand. Genomic Sci.">
        <title>Genome sequence of the ocean sediment bacterium Saccharomonospora marina type strain (XMU15(T)).</title>
        <authorList>
            <person name="Klenk H.P."/>
            <person name="Lu M."/>
            <person name="Lucas S."/>
            <person name="Lapidus A."/>
            <person name="Copeland A."/>
            <person name="Pitluck S."/>
            <person name="Goodwin L.A."/>
            <person name="Han C."/>
            <person name="Tapia R."/>
            <person name="Brambilla E.M."/>
            <person name="Potter G."/>
            <person name="Land M."/>
            <person name="Ivanova N."/>
            <person name="Rohde M."/>
            <person name="Goker M."/>
            <person name="Detter J.C."/>
            <person name="Li W.J."/>
            <person name="Kyrpides N.C."/>
            <person name="Woyke T."/>
        </authorList>
    </citation>
    <scope>NUCLEOTIDE SEQUENCE [LARGE SCALE GENOMIC DNA]</scope>
    <source>
        <strain evidence="7 8">XMU15</strain>
    </source>
</reference>
<dbReference type="InterPro" id="IPR010445">
    <property type="entry name" value="LapA_dom"/>
</dbReference>
<dbReference type="STRING" id="882083.SacmaDRAFT_2635"/>
<dbReference type="RefSeq" id="WP_009154262.1">
    <property type="nucleotide sequence ID" value="NZ_CM001439.1"/>
</dbReference>
<evidence type="ECO:0000313" key="8">
    <source>
        <dbReference type="Proteomes" id="UP000004926"/>
    </source>
</evidence>